<comment type="caution">
    <text evidence="1">The sequence shown here is derived from an EMBL/GenBank/DDBJ whole genome shotgun (WGS) entry which is preliminary data.</text>
</comment>
<protein>
    <submittedName>
        <fullName evidence="1">Uncharacterized protein</fullName>
    </submittedName>
</protein>
<organism evidence="1 2">
    <name type="scientific">Paenibacillus allorhizosphaerae</name>
    <dbReference type="NCBI Taxonomy" id="2849866"/>
    <lineage>
        <taxon>Bacteria</taxon>
        <taxon>Bacillati</taxon>
        <taxon>Bacillota</taxon>
        <taxon>Bacilli</taxon>
        <taxon>Bacillales</taxon>
        <taxon>Paenibacillaceae</taxon>
        <taxon>Paenibacillus</taxon>
    </lineage>
</organism>
<evidence type="ECO:0000313" key="2">
    <source>
        <dbReference type="Proteomes" id="UP000730618"/>
    </source>
</evidence>
<dbReference type="RefSeq" id="WP_218101955.1">
    <property type="nucleotide sequence ID" value="NZ_CAJVCE010000022.1"/>
</dbReference>
<evidence type="ECO:0000313" key="1">
    <source>
        <dbReference type="EMBL" id="CAG7654354.1"/>
    </source>
</evidence>
<gene>
    <name evidence="1" type="ORF">PAECIP111802_05749</name>
</gene>
<keyword evidence="2" id="KW-1185">Reference proteome</keyword>
<dbReference type="Proteomes" id="UP000730618">
    <property type="component" value="Unassembled WGS sequence"/>
</dbReference>
<dbReference type="EMBL" id="CAJVCE010000022">
    <property type="protein sequence ID" value="CAG7654354.1"/>
    <property type="molecule type" value="Genomic_DNA"/>
</dbReference>
<reference evidence="1 2" key="1">
    <citation type="submission" date="2021-06" db="EMBL/GenBank/DDBJ databases">
        <authorList>
            <person name="Criscuolo A."/>
        </authorList>
    </citation>
    <scope>NUCLEOTIDE SEQUENCE [LARGE SCALE GENOMIC DNA]</scope>
    <source>
        <strain evidence="2">CIP 111802</strain>
    </source>
</reference>
<proteinExistence type="predicted"/>
<accession>A0ABN7TSU4</accession>
<name>A0ABN7TSU4_9BACL</name>
<sequence>MDKVYAGKHGNIIGVQLGGYIDNWLYMSNIKRTIGEVTGCFQEYKFPLCLVNAAESG</sequence>